<gene>
    <name evidence="7" type="ORF">GOMPHAMPRED_003043</name>
</gene>
<reference evidence="7" key="1">
    <citation type="submission" date="2021-03" db="EMBL/GenBank/DDBJ databases">
        <authorList>
            <person name="Tagirdzhanova G."/>
        </authorList>
    </citation>
    <scope>NUCLEOTIDE SEQUENCE</scope>
</reference>
<dbReference type="SMART" id="SM00036">
    <property type="entry name" value="CNH"/>
    <property type="match status" value="1"/>
</dbReference>
<evidence type="ECO:0000259" key="4">
    <source>
        <dbReference type="PROSITE" id="PS50003"/>
    </source>
</evidence>
<dbReference type="InterPro" id="IPR035899">
    <property type="entry name" value="DBL_dom_sf"/>
</dbReference>
<dbReference type="Proteomes" id="UP000664169">
    <property type="component" value="Unassembled WGS sequence"/>
</dbReference>
<keyword evidence="1" id="KW-0597">Phosphoprotein</keyword>
<dbReference type="InterPro" id="IPR001849">
    <property type="entry name" value="PH_domain"/>
</dbReference>
<evidence type="ECO:0000256" key="1">
    <source>
        <dbReference type="ARBA" id="ARBA00022553"/>
    </source>
</evidence>
<evidence type="ECO:0000313" key="8">
    <source>
        <dbReference type="Proteomes" id="UP000664169"/>
    </source>
</evidence>
<feature type="compositionally biased region" description="Basic and acidic residues" evidence="3">
    <location>
        <begin position="211"/>
        <end position="221"/>
    </location>
</feature>
<name>A0A8H3EEM3_9LECA</name>
<keyword evidence="2" id="KW-0344">Guanine-nucleotide releasing factor</keyword>
<feature type="compositionally biased region" description="Polar residues" evidence="3">
    <location>
        <begin position="398"/>
        <end position="416"/>
    </location>
</feature>
<dbReference type="SUPFAM" id="SSF48065">
    <property type="entry name" value="DBL homology domain (DH-domain)"/>
    <property type="match status" value="1"/>
</dbReference>
<dbReference type="Pfam" id="PF15405">
    <property type="entry name" value="PH_5"/>
    <property type="match status" value="1"/>
</dbReference>
<dbReference type="Gene3D" id="2.30.29.30">
    <property type="entry name" value="Pleckstrin-homology domain (PH domain)/Phosphotyrosine-binding domain (PTB)"/>
    <property type="match status" value="1"/>
</dbReference>
<accession>A0A8H3EEM3</accession>
<feature type="compositionally biased region" description="Low complexity" evidence="3">
    <location>
        <begin position="156"/>
        <end position="165"/>
    </location>
</feature>
<evidence type="ECO:0000259" key="5">
    <source>
        <dbReference type="PROSITE" id="PS50010"/>
    </source>
</evidence>
<dbReference type="PROSITE" id="PS50003">
    <property type="entry name" value="PH_DOMAIN"/>
    <property type="match status" value="1"/>
</dbReference>
<proteinExistence type="predicted"/>
<dbReference type="InterPro" id="IPR011993">
    <property type="entry name" value="PH-like_dom_sf"/>
</dbReference>
<dbReference type="Pfam" id="PF00780">
    <property type="entry name" value="CNH"/>
    <property type="match status" value="1"/>
</dbReference>
<dbReference type="PROSITE" id="PS50219">
    <property type="entry name" value="CNH"/>
    <property type="match status" value="1"/>
</dbReference>
<feature type="region of interest" description="Disordered" evidence="3">
    <location>
        <begin position="193"/>
        <end position="358"/>
    </location>
</feature>
<sequence>MPSQESFMPQRSYTGQNNFSYISQPSAPVGYPSYNPQQYARTGSSYVPPIQTSAFGNAPPVMAHQAYNPAAYATPTQSTGYDWPLYNSAENTFTQPQQGPPVPPRPYEYASRVSYSPQPSAPLRSYSGAVPSLPTSPQSSYPAAYTPPAPPPPPFSAAADFPSSPVNNRPYSAISPTMQSTEFASRADHVFINPNHRLPPLPSYPSLPTYDRGEDYTKTTENENGYQRSPNTTSHPNSPIPQPSPHTPQRSLTANRHPHLRSLPGPPPASYEEAESQEDDAEFEVDDLMNEVEATVMGRSPVTPVHRSPRVENLAAEPISRGTDSPSPLFSERDPPPLSPDMPYSHTNGNGKSSTGVESAGIDVNYDAYSDNSDAEAAAGLAAMQMAEEQEAADNARRNTFSNAQSRQFSHISRQSEGIPIENRSYVGGTPLVSQYRYGDMATTSSPLDNFGLPPEDSIHPFPAFAARTDTGGSGGLVEPSSLNRRLSFEDGDEATLVDHDSSADHSSPRTTARNSAQSGTESLSRHGSRPLPRIPGADLGGFRRQTDSTIRPDYPQAPDEYDYGYAAASLAVQKARSVGSTSHTPQITPPGRSVTDAEQRRRAQHGAMRSNDLYDTLSPDAIGAGPGKLGDIVLPTIPSGKARKFVAQKLTSNDFRLCAEPWAQSSILAWLKEMTDSESDLKEQAVVDGLVVLFTYKVPTMNTADAEVLSNRVVEQMLSCGALIRDEEWVRFGTAEMTGVIFQLTGAGCYSPKLHNTAVSGRCYSYHCMRTLKKLDLQTQSLGPQKLAEGWAEYYGLKKEDLENRTQKEIERQYNLHEIITGEDRYMEDLSVLQVLYKDGLAKSPQPIISPQRMASFLRDVFGKVEAIKHANEEHLLPQLKYRQKTEGPWIKGFSDIFREWSRKARSAYIEYAISLPRALLKFKKETERNILFKQFLDQVRSNERSRRLELDSFLKAPIARLQRYGLLLQTVLKHTTLEGAEKANLIIAIEEVKNMTLECDTRFAEQSRYADLEDLSYKLALRPGMEKVQLNLTHRGREVVYRGDLQRRGKGYGWLDVHGILFDHYLVLAKPVQSRDSVNGVRREAYDVSKLPIPMDLLVLESTNDDPVVKSSVKSVTTLTKPGTGQTRPETLVHMNTTTSAVSTSSGKSLVTTTVLDSPNERVLYPFKVKHLGKTEVYTLYASSPQNRAEWCDKIIEAKTRHAASLSAQNAEPFKLRVLADTAFAFDAQSGGPRGVVIKGTPLDRAIEECDRSFYGTGARPGPICRAQVNCAVSFINPRGTPMVAVGTDFGVYISEYGQPRSWTRAITATHVTQIAVLEDFSLFVIISEKALIAYHLDTICPPGGTGGASDSRKPPQKLSGNRDVGFFACGKQKDRTLVFYKKKDGISSTFKVLEPVYQKSIINSRSRFAIRKGPTDFFRDFDEFYIASETYAINLFQTSVAVSSVRGIEVLTLDKKVTLSIPDLRQPEVAPIAQRLQGQKPLGMFRLSDNEFLLVFEEVGIYVDKHGDVSRAVVMEFVGKAKQACLCSGMFLILVDAGSGFVEVRNAVNGRLRQIISGKEVKLLDDGATSGTVKISMQHSEQERFQLVLELLVNEDLKE</sequence>
<dbReference type="InterPro" id="IPR000219">
    <property type="entry name" value="DH_dom"/>
</dbReference>
<feature type="compositionally biased region" description="Pro residues" evidence="3">
    <location>
        <begin position="145"/>
        <end position="155"/>
    </location>
</feature>
<feature type="region of interest" description="Disordered" evidence="3">
    <location>
        <begin position="87"/>
        <end position="180"/>
    </location>
</feature>
<dbReference type="InterPro" id="IPR041675">
    <property type="entry name" value="PH_5"/>
</dbReference>
<feature type="compositionally biased region" description="Acidic residues" evidence="3">
    <location>
        <begin position="272"/>
        <end position="290"/>
    </location>
</feature>
<keyword evidence="8" id="KW-1185">Reference proteome</keyword>
<dbReference type="Pfam" id="PF00621">
    <property type="entry name" value="RhoGEF"/>
    <property type="match status" value="1"/>
</dbReference>
<dbReference type="PANTHER" id="PTHR46572:SF1">
    <property type="entry name" value="RHO1 GUANINE NUCLEOTIDE EXCHANGE FACTOR TUS1"/>
    <property type="match status" value="1"/>
</dbReference>
<feature type="region of interest" description="Disordered" evidence="3">
    <location>
        <begin position="498"/>
        <end position="559"/>
    </location>
</feature>
<evidence type="ECO:0008006" key="9">
    <source>
        <dbReference type="Google" id="ProtNLM"/>
    </source>
</evidence>
<evidence type="ECO:0000259" key="6">
    <source>
        <dbReference type="PROSITE" id="PS50219"/>
    </source>
</evidence>
<dbReference type="SMART" id="SM00233">
    <property type="entry name" value="PH"/>
    <property type="match status" value="1"/>
</dbReference>
<dbReference type="InterPro" id="IPR001180">
    <property type="entry name" value="CNH_dom"/>
</dbReference>
<dbReference type="CDD" id="cd00160">
    <property type="entry name" value="RhoGEF"/>
    <property type="match status" value="1"/>
</dbReference>
<feature type="compositionally biased region" description="Polar residues" evidence="3">
    <location>
        <begin position="222"/>
        <end position="237"/>
    </location>
</feature>
<dbReference type="PROSITE" id="PS50010">
    <property type="entry name" value="DH_2"/>
    <property type="match status" value="1"/>
</dbReference>
<feature type="compositionally biased region" description="Polar residues" evidence="3">
    <location>
        <begin position="1"/>
        <end position="26"/>
    </location>
</feature>
<feature type="compositionally biased region" description="Polar residues" evidence="3">
    <location>
        <begin position="166"/>
        <end position="180"/>
    </location>
</feature>
<dbReference type="OrthoDB" id="660555at2759"/>
<feature type="domain" description="CNH" evidence="6">
    <location>
        <begin position="1268"/>
        <end position="1574"/>
    </location>
</feature>
<feature type="domain" description="PH" evidence="4">
    <location>
        <begin position="1040"/>
        <end position="1202"/>
    </location>
</feature>
<dbReference type="GO" id="GO:0005085">
    <property type="term" value="F:guanyl-nucleotide exchange factor activity"/>
    <property type="evidence" value="ECO:0007669"/>
    <property type="project" value="UniProtKB-KW"/>
</dbReference>
<feature type="compositionally biased region" description="Polar residues" evidence="3">
    <location>
        <begin position="345"/>
        <end position="357"/>
    </location>
</feature>
<protein>
    <recommendedName>
        <fullName evidence="9">Rho1 guanine nucleotide exchange factor 3</fullName>
    </recommendedName>
</protein>
<dbReference type="InterPro" id="IPR057283">
    <property type="entry name" value="RGF3_WH"/>
</dbReference>
<feature type="compositionally biased region" description="Polar residues" evidence="3">
    <location>
        <begin position="509"/>
        <end position="523"/>
    </location>
</feature>
<dbReference type="Gene3D" id="1.20.900.10">
    <property type="entry name" value="Dbl homology (DH) domain"/>
    <property type="match status" value="1"/>
</dbReference>
<dbReference type="SMART" id="SM00325">
    <property type="entry name" value="RhoGEF"/>
    <property type="match status" value="1"/>
</dbReference>
<feature type="region of interest" description="Disordered" evidence="3">
    <location>
        <begin position="1"/>
        <end position="35"/>
    </location>
</feature>
<evidence type="ECO:0000256" key="3">
    <source>
        <dbReference type="SAM" id="MobiDB-lite"/>
    </source>
</evidence>
<comment type="caution">
    <text evidence="7">The sequence shown here is derived from an EMBL/GenBank/DDBJ whole genome shotgun (WGS) entry which is preliminary data.</text>
</comment>
<evidence type="ECO:0000313" key="7">
    <source>
        <dbReference type="EMBL" id="CAF9905119.1"/>
    </source>
</evidence>
<organism evidence="7 8">
    <name type="scientific">Gomphillus americanus</name>
    <dbReference type="NCBI Taxonomy" id="1940652"/>
    <lineage>
        <taxon>Eukaryota</taxon>
        <taxon>Fungi</taxon>
        <taxon>Dikarya</taxon>
        <taxon>Ascomycota</taxon>
        <taxon>Pezizomycotina</taxon>
        <taxon>Lecanoromycetes</taxon>
        <taxon>OSLEUM clade</taxon>
        <taxon>Ostropomycetidae</taxon>
        <taxon>Ostropales</taxon>
        <taxon>Graphidaceae</taxon>
        <taxon>Gomphilloideae</taxon>
        <taxon>Gomphillus</taxon>
    </lineage>
</organism>
<dbReference type="InterPro" id="IPR052233">
    <property type="entry name" value="Rho-type_GEFs"/>
</dbReference>
<dbReference type="SUPFAM" id="SSF50729">
    <property type="entry name" value="PH domain-like"/>
    <property type="match status" value="1"/>
</dbReference>
<feature type="compositionally biased region" description="Basic and acidic residues" evidence="3">
    <location>
        <begin position="498"/>
        <end position="508"/>
    </location>
</feature>
<feature type="region of interest" description="Disordered" evidence="3">
    <location>
        <begin position="577"/>
        <end position="608"/>
    </location>
</feature>
<dbReference type="PANTHER" id="PTHR46572">
    <property type="entry name" value="RHO1 GDP-GTP EXCHANGE PROTEIN 1-RELATED"/>
    <property type="match status" value="1"/>
</dbReference>
<feature type="domain" description="DH" evidence="5">
    <location>
        <begin position="812"/>
        <end position="1004"/>
    </location>
</feature>
<dbReference type="EMBL" id="CAJPDQ010000002">
    <property type="protein sequence ID" value="CAF9905119.1"/>
    <property type="molecule type" value="Genomic_DNA"/>
</dbReference>
<evidence type="ECO:0000256" key="2">
    <source>
        <dbReference type="ARBA" id="ARBA00022658"/>
    </source>
</evidence>
<feature type="region of interest" description="Disordered" evidence="3">
    <location>
        <begin position="389"/>
        <end position="423"/>
    </location>
</feature>
<dbReference type="Pfam" id="PF23582">
    <property type="entry name" value="WHD_RGF3"/>
    <property type="match status" value="1"/>
</dbReference>